<dbReference type="InterPro" id="IPR036514">
    <property type="entry name" value="SGNH_hydro_sf"/>
</dbReference>
<protein>
    <submittedName>
        <fullName evidence="3">Uncharacterized protein</fullName>
    </submittedName>
</protein>
<comment type="caution">
    <text evidence="3">The sequence shown here is derived from an EMBL/GenBank/DDBJ whole genome shotgun (WGS) entry which is preliminary data.</text>
</comment>
<evidence type="ECO:0000313" key="4">
    <source>
        <dbReference type="Proteomes" id="UP000050863"/>
    </source>
</evidence>
<keyword evidence="4" id="KW-1185">Reference proteome</keyword>
<dbReference type="AlphaFoldDB" id="A0A0R3LPF5"/>
<reference evidence="3 4" key="1">
    <citation type="submission" date="2014-03" db="EMBL/GenBank/DDBJ databases">
        <title>Bradyrhizobium valentinum sp. nov., isolated from effective nodules of Lupinus mariae-josephae, a lupine endemic of basic-lime soils in Eastern Spain.</title>
        <authorList>
            <person name="Duran D."/>
            <person name="Rey L."/>
            <person name="Navarro A."/>
            <person name="Busquets A."/>
            <person name="Imperial J."/>
            <person name="Ruiz-Argueso T."/>
        </authorList>
    </citation>
    <scope>NUCLEOTIDE SEQUENCE [LARGE SCALE GENOMIC DNA]</scope>
    <source>
        <strain evidence="3 4">PAC68</strain>
    </source>
</reference>
<evidence type="ECO:0000256" key="1">
    <source>
        <dbReference type="SAM" id="MobiDB-lite"/>
    </source>
</evidence>
<dbReference type="EMBL" id="LLXZ01000069">
    <property type="protein sequence ID" value="KRR09722.1"/>
    <property type="molecule type" value="Genomic_DNA"/>
</dbReference>
<dbReference type="InterPro" id="IPR037460">
    <property type="entry name" value="SEST-like"/>
</dbReference>
<gene>
    <name evidence="3" type="ORF">CQ12_34675</name>
</gene>
<dbReference type="STRING" id="280332.CQ12_34675"/>
<feature type="signal peptide" evidence="2">
    <location>
        <begin position="1"/>
        <end position="29"/>
    </location>
</feature>
<sequence length="665" mass="71093">MAGILIRSMMSVALIAAGLVGVPASVAQAQTAGGYGPLQISWEVRNRFRLFREERDFLLHAEAGRGRSVLASEQALAIQSDGRGWARNTVNRLCIDLAGRVSEPCMRDNVKESYLTPIDHPVVIRLTGPVPVGATCAWTVDDGDGPQTSTFDCAEPVNLRVRYGRTTVVTADISSSEGTQRAFTEIAVRDIFIAGLGDSIASGEGNPDRPIALADEGFCFRSYLGTAAAQYYRPSRANYKGGRACEAPDSLSVWQRQSALWFNPACHRSLYSYQTRTALALAIRYPHIAVTYLPLACTGATIADGLFGSQRARDCLPTKAGGACQGTVNGQLAELRDAVAAAKRRQADRQLDLVLLSIGANDIYFSGLVADVIVDNTTERALFRRSGVMASVDDARSAMARDLPQGFAKLREALKPLVGGDLSRVVYTSYANPTLANGGAPCPGGRGGFDIHPSFNAQPQRLTAVSNFVENEFLPQLRGLALCEGGILCRNPRTDRMTFVDSHQAAFASHGFCARAESDPEFDRQCFSAKGDSFDPDIVTAANQPMLCSRSAGEYRAYSPRARWIRDANDSYFAAMTYPQGLPTSQQPSDIHDATWGVLSAVYGGAVHPSAEGHAAMADAATPAAAAVLQLDAAVPEVTSQPIAPPAQLQMQNAPRPPGRSGGLN</sequence>
<dbReference type="RefSeq" id="WP_057835372.1">
    <property type="nucleotide sequence ID" value="NZ_LLXZ01000069.1"/>
</dbReference>
<dbReference type="Gene3D" id="3.40.50.1110">
    <property type="entry name" value="SGNH hydrolase"/>
    <property type="match status" value="1"/>
</dbReference>
<dbReference type="SUPFAM" id="SSF52266">
    <property type="entry name" value="SGNH hydrolase"/>
    <property type="match status" value="1"/>
</dbReference>
<dbReference type="PANTHER" id="PTHR37981">
    <property type="entry name" value="LIPASE 2"/>
    <property type="match status" value="1"/>
</dbReference>
<proteinExistence type="predicted"/>
<keyword evidence="2" id="KW-0732">Signal</keyword>
<evidence type="ECO:0000313" key="3">
    <source>
        <dbReference type="EMBL" id="KRR09722.1"/>
    </source>
</evidence>
<accession>A0A0R3LPF5</accession>
<dbReference type="OrthoDB" id="7583701at2"/>
<name>A0A0R3LPF5_9BRAD</name>
<evidence type="ECO:0000256" key="2">
    <source>
        <dbReference type="SAM" id="SignalP"/>
    </source>
</evidence>
<organism evidence="3 4">
    <name type="scientific">Bradyrhizobium jicamae</name>
    <dbReference type="NCBI Taxonomy" id="280332"/>
    <lineage>
        <taxon>Bacteria</taxon>
        <taxon>Pseudomonadati</taxon>
        <taxon>Pseudomonadota</taxon>
        <taxon>Alphaproteobacteria</taxon>
        <taxon>Hyphomicrobiales</taxon>
        <taxon>Nitrobacteraceae</taxon>
        <taxon>Bradyrhizobium</taxon>
    </lineage>
</organism>
<dbReference type="PANTHER" id="PTHR37981:SF1">
    <property type="entry name" value="SGNH HYDROLASE-TYPE ESTERASE DOMAIN-CONTAINING PROTEIN"/>
    <property type="match status" value="1"/>
</dbReference>
<feature type="chain" id="PRO_5006443275" evidence="2">
    <location>
        <begin position="30"/>
        <end position="665"/>
    </location>
</feature>
<dbReference type="GO" id="GO:0006629">
    <property type="term" value="P:lipid metabolic process"/>
    <property type="evidence" value="ECO:0007669"/>
    <property type="project" value="TreeGrafter"/>
</dbReference>
<feature type="region of interest" description="Disordered" evidence="1">
    <location>
        <begin position="642"/>
        <end position="665"/>
    </location>
</feature>
<dbReference type="Proteomes" id="UP000050863">
    <property type="component" value="Unassembled WGS sequence"/>
</dbReference>
<dbReference type="GO" id="GO:0016788">
    <property type="term" value="F:hydrolase activity, acting on ester bonds"/>
    <property type="evidence" value="ECO:0007669"/>
    <property type="project" value="InterPro"/>
</dbReference>